<evidence type="ECO:0000313" key="1">
    <source>
        <dbReference type="EMBL" id="WAJ29434.1"/>
    </source>
</evidence>
<evidence type="ECO:0000313" key="2">
    <source>
        <dbReference type="Proteomes" id="UP001163223"/>
    </source>
</evidence>
<reference evidence="1" key="1">
    <citation type="submission" date="2022-11" db="EMBL/GenBank/DDBJ databases">
        <title>beta-Carotene-producing bacterium, Jeongeuplla avenae sp. nov., alleviates the salt stress of Arabidopsis seedlings.</title>
        <authorList>
            <person name="Jiang L."/>
            <person name="Lee J."/>
        </authorList>
    </citation>
    <scope>NUCLEOTIDE SEQUENCE</scope>
    <source>
        <strain evidence="1">DY_R2A_6</strain>
    </source>
</reference>
<gene>
    <name evidence="1" type="ORF">OXU80_04135</name>
</gene>
<sequence length="159" mass="17804">MIDFIQGIDVDDAIELNGGRHVVLRRLDDALVVRGEDGAERTLSFAALERNEDGTPAQLVVYPFRDREAEEALWKAILDTFRELESTGCANRSDASIARTIPRLMDAQLQAARRMRAEGGRTRKIRFIAISTNELLNRLAARERRPFLIAIPGGRDDSA</sequence>
<organism evidence="1 2">
    <name type="scientific">Antarcticirhabdus aurantiaca</name>
    <dbReference type="NCBI Taxonomy" id="2606717"/>
    <lineage>
        <taxon>Bacteria</taxon>
        <taxon>Pseudomonadati</taxon>
        <taxon>Pseudomonadota</taxon>
        <taxon>Alphaproteobacteria</taxon>
        <taxon>Hyphomicrobiales</taxon>
        <taxon>Aurantimonadaceae</taxon>
        <taxon>Antarcticirhabdus</taxon>
    </lineage>
</organism>
<proteinExistence type="predicted"/>
<keyword evidence="2" id="KW-1185">Reference proteome</keyword>
<dbReference type="EMBL" id="CP113520">
    <property type="protein sequence ID" value="WAJ29434.1"/>
    <property type="molecule type" value="Genomic_DNA"/>
</dbReference>
<dbReference type="Proteomes" id="UP001163223">
    <property type="component" value="Chromosome"/>
</dbReference>
<protein>
    <submittedName>
        <fullName evidence="1">Uncharacterized protein</fullName>
    </submittedName>
</protein>
<accession>A0ACD4NRM1</accession>
<name>A0ACD4NRM1_9HYPH</name>